<dbReference type="GO" id="GO:0046872">
    <property type="term" value="F:metal ion binding"/>
    <property type="evidence" value="ECO:0007669"/>
    <property type="project" value="TreeGrafter"/>
</dbReference>
<comment type="function">
    <text evidence="3">Together with the chaperonin GroEL, plays an essential role in assisting protein folding. The GroEL-GroES system forms a nano-cage that allows encapsulation of the non-native substrate proteins and provides a physical environment optimized to promote and accelerate protein folding. GroES binds to the apical surface of the GroEL ring, thereby capping the opening of the GroEL channel.</text>
</comment>
<feature type="non-terminal residue" evidence="4">
    <location>
        <position position="40"/>
    </location>
</feature>
<evidence type="ECO:0000313" key="5">
    <source>
        <dbReference type="Proteomes" id="UP000183174"/>
    </source>
</evidence>
<dbReference type="Pfam" id="PF00166">
    <property type="entry name" value="Cpn10"/>
    <property type="match status" value="1"/>
</dbReference>
<dbReference type="GO" id="GO:0044183">
    <property type="term" value="F:protein folding chaperone"/>
    <property type="evidence" value="ECO:0007669"/>
    <property type="project" value="InterPro"/>
</dbReference>
<sequence>MKFRPLHDRVVVKRIDAEEKTAGGIIIPDTAKEKPSQGEV</sequence>
<dbReference type="GO" id="GO:0005524">
    <property type="term" value="F:ATP binding"/>
    <property type="evidence" value="ECO:0007669"/>
    <property type="project" value="InterPro"/>
</dbReference>
<protein>
    <recommendedName>
        <fullName evidence="3">10 kDa chaperonin</fullName>
    </recommendedName>
</protein>
<dbReference type="Proteomes" id="UP000183174">
    <property type="component" value="Unassembled WGS sequence"/>
</dbReference>
<dbReference type="InterPro" id="IPR018369">
    <property type="entry name" value="Chaprnonin_Cpn10_CS"/>
</dbReference>
<dbReference type="Gene3D" id="2.30.33.40">
    <property type="entry name" value="GroES chaperonin"/>
    <property type="match status" value="1"/>
</dbReference>
<organism evidence="4 5">
    <name type="scientific">Bradyrhizobium yuanmingense</name>
    <dbReference type="NCBI Taxonomy" id="108015"/>
    <lineage>
        <taxon>Bacteria</taxon>
        <taxon>Pseudomonadati</taxon>
        <taxon>Pseudomonadota</taxon>
        <taxon>Alphaproteobacteria</taxon>
        <taxon>Hyphomicrobiales</taxon>
        <taxon>Nitrobacteraceae</taxon>
        <taxon>Bradyrhizobium</taxon>
    </lineage>
</organism>
<dbReference type="GO" id="GO:0051087">
    <property type="term" value="F:protein-folding chaperone binding"/>
    <property type="evidence" value="ECO:0007669"/>
    <property type="project" value="TreeGrafter"/>
</dbReference>
<dbReference type="EMBL" id="FMAE01000008">
    <property type="protein sequence ID" value="SCB44890.1"/>
    <property type="molecule type" value="Genomic_DNA"/>
</dbReference>
<dbReference type="PRINTS" id="PR00297">
    <property type="entry name" value="CHAPERONIN10"/>
</dbReference>
<evidence type="ECO:0000256" key="1">
    <source>
        <dbReference type="ARBA" id="ARBA00006975"/>
    </source>
</evidence>
<evidence type="ECO:0000256" key="2">
    <source>
        <dbReference type="ARBA" id="ARBA00023186"/>
    </source>
</evidence>
<accession>A0A1C3WY20</accession>
<dbReference type="PANTHER" id="PTHR10772:SF58">
    <property type="entry name" value="CO-CHAPERONIN GROES"/>
    <property type="match status" value="1"/>
</dbReference>
<dbReference type="SUPFAM" id="SSF50129">
    <property type="entry name" value="GroES-like"/>
    <property type="match status" value="1"/>
</dbReference>
<dbReference type="PROSITE" id="PS00681">
    <property type="entry name" value="CHAPERONINS_CPN10"/>
    <property type="match status" value="1"/>
</dbReference>
<evidence type="ECO:0000313" key="4">
    <source>
        <dbReference type="EMBL" id="SCB44890.1"/>
    </source>
</evidence>
<dbReference type="GO" id="GO:0051082">
    <property type="term" value="F:unfolded protein binding"/>
    <property type="evidence" value="ECO:0007669"/>
    <property type="project" value="TreeGrafter"/>
</dbReference>
<dbReference type="PANTHER" id="PTHR10772">
    <property type="entry name" value="10 KDA HEAT SHOCK PROTEIN"/>
    <property type="match status" value="1"/>
</dbReference>
<dbReference type="InterPro" id="IPR037124">
    <property type="entry name" value="Chaperonin_GroES_sf"/>
</dbReference>
<dbReference type="AlphaFoldDB" id="A0A1C3WY20"/>
<dbReference type="InterPro" id="IPR011032">
    <property type="entry name" value="GroES-like_sf"/>
</dbReference>
<reference evidence="4 5" key="1">
    <citation type="submission" date="2016-08" db="EMBL/GenBank/DDBJ databases">
        <authorList>
            <person name="Seilhamer J.J."/>
        </authorList>
    </citation>
    <scope>NUCLEOTIDE SEQUENCE [LARGE SCALE GENOMIC DNA]</scope>
    <source>
        <strain evidence="4 5">CCBAU 10071</strain>
    </source>
</reference>
<name>A0A1C3WY20_9BRAD</name>
<dbReference type="SMART" id="SM00883">
    <property type="entry name" value="Cpn10"/>
    <property type="match status" value="1"/>
</dbReference>
<comment type="similarity">
    <text evidence="1 3">Belongs to the GroES chaperonin family.</text>
</comment>
<dbReference type="InterPro" id="IPR020818">
    <property type="entry name" value="Chaperonin_GroES"/>
</dbReference>
<proteinExistence type="inferred from homology"/>
<comment type="subunit">
    <text evidence="3">Heptamer of 7 subunits arranged in a ring.</text>
</comment>
<evidence type="ECO:0000256" key="3">
    <source>
        <dbReference type="RuleBase" id="RU000535"/>
    </source>
</evidence>
<keyword evidence="2 3" id="KW-0143">Chaperone</keyword>
<dbReference type="CDD" id="cd00320">
    <property type="entry name" value="cpn10"/>
    <property type="match status" value="1"/>
</dbReference>
<gene>
    <name evidence="4" type="ORF">GA0061099_10081</name>
</gene>